<protein>
    <recommendedName>
        <fullName evidence="1">DUF5689 domain-containing protein</fullName>
    </recommendedName>
</protein>
<name>A0A7K1U6E1_9BACT</name>
<reference evidence="2 3" key="1">
    <citation type="submission" date="2019-12" db="EMBL/GenBank/DDBJ databases">
        <title>Chitinophaga sp. strain ysch24 (GDMCC 1.1355), whole genome shotgun sequence.</title>
        <authorList>
            <person name="Zhang X."/>
        </authorList>
    </citation>
    <scope>NUCLEOTIDE SEQUENCE [LARGE SCALE GENOMIC DNA]</scope>
    <source>
        <strain evidence="3">ysch24</strain>
    </source>
</reference>
<evidence type="ECO:0000313" key="2">
    <source>
        <dbReference type="EMBL" id="MVT09909.1"/>
    </source>
</evidence>
<feature type="domain" description="DUF5689" evidence="1">
    <location>
        <begin position="38"/>
        <end position="249"/>
    </location>
</feature>
<dbReference type="AlphaFoldDB" id="A0A7K1U6E1"/>
<dbReference type="InterPro" id="IPR043744">
    <property type="entry name" value="DUF5689"/>
</dbReference>
<accession>A0A7K1U6E1</accession>
<dbReference type="EMBL" id="WRXN01000006">
    <property type="protein sequence ID" value="MVT09909.1"/>
    <property type="molecule type" value="Genomic_DNA"/>
</dbReference>
<evidence type="ECO:0000313" key="3">
    <source>
        <dbReference type="Proteomes" id="UP000461730"/>
    </source>
</evidence>
<dbReference type="Proteomes" id="UP000461730">
    <property type="component" value="Unassembled WGS sequence"/>
</dbReference>
<organism evidence="2 3">
    <name type="scientific">Chitinophaga tropicalis</name>
    <dbReference type="NCBI Taxonomy" id="2683588"/>
    <lineage>
        <taxon>Bacteria</taxon>
        <taxon>Pseudomonadati</taxon>
        <taxon>Bacteroidota</taxon>
        <taxon>Chitinophagia</taxon>
        <taxon>Chitinophagales</taxon>
        <taxon>Chitinophagaceae</taxon>
        <taxon>Chitinophaga</taxon>
    </lineage>
</organism>
<gene>
    <name evidence="2" type="ORF">GO493_16680</name>
</gene>
<proteinExistence type="predicted"/>
<sequence length="512" mass="54419">MKNSEMKKLIIYSVFLPALLVFWGCKKDNYPGAQISPYIAIFDIRALYKGSEVTLTTGNMDGSHSIAAMVVSDHSGGNLPAGLLIVQDSRRLSQLRGIAVPLGDAANDFVPGDSVIINVEGAKLNRVNGLLELVGITTDRITKVSSGNPIPINRVATNLILSDPEAYESTLSVVVKGGFNPLPVAGDVLAGDKNLNDGFGDLTLHTEATAAFAQQPLSVSANYYGIVFNSIGKEGQLIPQLRVRTSKDVVELSAVIEIAPVLITGFMSDVKGGDGNYEYIQLLATTDIDFAATPYAVVVTNNANASTPTGFPAQGWATGGMRTYKFNLYQGKAAKGTFFYVGGAGKMINGSSSTSMASSNWIRAFNYTTSDGDGFGTKTGGLFANSGNASGIAVFKDSVVAVNSKPVDVIFIATGGSLYTAGPPEKGYRITNTDFYDVKNPITLEDQQYYRSGINTLSFVYNTADLGYFNMLGGKYNASLGKWMKARSQNNVLLTKESALSEIEGEGATILQ</sequence>
<comment type="caution">
    <text evidence="2">The sequence shown here is derived from an EMBL/GenBank/DDBJ whole genome shotgun (WGS) entry which is preliminary data.</text>
</comment>
<evidence type="ECO:0000259" key="1">
    <source>
        <dbReference type="Pfam" id="PF18942"/>
    </source>
</evidence>
<dbReference type="Pfam" id="PF18942">
    <property type="entry name" value="DUF5689"/>
    <property type="match status" value="1"/>
</dbReference>
<keyword evidence="3" id="KW-1185">Reference proteome</keyword>